<evidence type="ECO:0000313" key="1">
    <source>
        <dbReference type="EMBL" id="CAG8548168.1"/>
    </source>
</evidence>
<dbReference type="OrthoDB" id="2446353at2759"/>
<dbReference type="AlphaFoldDB" id="A0A9N9FPW2"/>
<reference evidence="1" key="1">
    <citation type="submission" date="2021-06" db="EMBL/GenBank/DDBJ databases">
        <authorList>
            <person name="Kallberg Y."/>
            <person name="Tangrot J."/>
            <person name="Rosling A."/>
        </authorList>
    </citation>
    <scope>NUCLEOTIDE SEQUENCE</scope>
    <source>
        <strain evidence="1">AZ414A</strain>
    </source>
</reference>
<dbReference type="InterPro" id="IPR011009">
    <property type="entry name" value="Kinase-like_dom_sf"/>
</dbReference>
<organism evidence="1 2">
    <name type="scientific">Diversispora eburnea</name>
    <dbReference type="NCBI Taxonomy" id="1213867"/>
    <lineage>
        <taxon>Eukaryota</taxon>
        <taxon>Fungi</taxon>
        <taxon>Fungi incertae sedis</taxon>
        <taxon>Mucoromycota</taxon>
        <taxon>Glomeromycotina</taxon>
        <taxon>Glomeromycetes</taxon>
        <taxon>Diversisporales</taxon>
        <taxon>Diversisporaceae</taxon>
        <taxon>Diversispora</taxon>
    </lineage>
</organism>
<sequence>MSFSWLTRIAENRLIKKFDYNTFEDFTIIASGAFGVVSRAYSKDFEQKAALKCMHDENSNDFIKQFNREMQLSVAIC</sequence>
<comment type="caution">
    <text evidence="1">The sequence shown here is derived from an EMBL/GenBank/DDBJ whole genome shotgun (WGS) entry which is preliminary data.</text>
</comment>
<evidence type="ECO:0000313" key="2">
    <source>
        <dbReference type="Proteomes" id="UP000789706"/>
    </source>
</evidence>
<gene>
    <name evidence="1" type="ORF">DEBURN_LOCUS6964</name>
</gene>
<dbReference type="SUPFAM" id="SSF56112">
    <property type="entry name" value="Protein kinase-like (PK-like)"/>
    <property type="match status" value="1"/>
</dbReference>
<protein>
    <submittedName>
        <fullName evidence="1">3861_t:CDS:1</fullName>
    </submittedName>
</protein>
<dbReference type="Gene3D" id="1.10.510.10">
    <property type="entry name" value="Transferase(Phosphotransferase) domain 1"/>
    <property type="match status" value="1"/>
</dbReference>
<dbReference type="Proteomes" id="UP000789706">
    <property type="component" value="Unassembled WGS sequence"/>
</dbReference>
<dbReference type="EMBL" id="CAJVPK010000775">
    <property type="protein sequence ID" value="CAG8548168.1"/>
    <property type="molecule type" value="Genomic_DNA"/>
</dbReference>
<keyword evidence="2" id="KW-1185">Reference proteome</keyword>
<name>A0A9N9FPW2_9GLOM</name>
<accession>A0A9N9FPW2</accession>
<proteinExistence type="predicted"/>